<dbReference type="Proteomes" id="UP001620645">
    <property type="component" value="Unassembled WGS sequence"/>
</dbReference>
<dbReference type="SUPFAM" id="SSF48371">
    <property type="entry name" value="ARM repeat"/>
    <property type="match status" value="1"/>
</dbReference>
<gene>
    <name evidence="4" type="ORF">niasHS_006874</name>
</gene>
<dbReference type="InterPro" id="IPR002347">
    <property type="entry name" value="SDR_fam"/>
</dbReference>
<evidence type="ECO:0000313" key="4">
    <source>
        <dbReference type="EMBL" id="KAL3089490.1"/>
    </source>
</evidence>
<feature type="compositionally biased region" description="Polar residues" evidence="2">
    <location>
        <begin position="371"/>
        <end position="385"/>
    </location>
</feature>
<keyword evidence="5" id="KW-1185">Reference proteome</keyword>
<keyword evidence="1" id="KW-0560">Oxidoreductase</keyword>
<dbReference type="Gene3D" id="3.40.50.720">
    <property type="entry name" value="NAD(P)-binding Rossmann-like Domain"/>
    <property type="match status" value="1"/>
</dbReference>
<reference evidence="4 5" key="1">
    <citation type="submission" date="2024-10" db="EMBL/GenBank/DDBJ databases">
        <authorList>
            <person name="Kim D."/>
        </authorList>
    </citation>
    <scope>NUCLEOTIDE SEQUENCE [LARGE SCALE GENOMIC DNA]</scope>
    <source>
        <strain evidence="4">Taebaek</strain>
    </source>
</reference>
<dbReference type="Gene3D" id="1.25.10.10">
    <property type="entry name" value="Leucine-rich Repeat Variant"/>
    <property type="match status" value="1"/>
</dbReference>
<keyword evidence="3" id="KW-0472">Membrane</keyword>
<dbReference type="InterPro" id="IPR016024">
    <property type="entry name" value="ARM-type_fold"/>
</dbReference>
<dbReference type="AlphaFoldDB" id="A0ABD2JFU4"/>
<dbReference type="SUPFAM" id="SSF51735">
    <property type="entry name" value="NAD(P)-binding Rossmann-fold domains"/>
    <property type="match status" value="1"/>
</dbReference>
<evidence type="ECO:0000256" key="3">
    <source>
        <dbReference type="SAM" id="Phobius"/>
    </source>
</evidence>
<feature type="region of interest" description="Disordered" evidence="2">
    <location>
        <begin position="371"/>
        <end position="400"/>
    </location>
</feature>
<sequence>MRIVDMATFLNVDDEQQVDAFFAHIEHLLVDDPCTETEQCPTVKQTILSHLPDLFRFLRLQREIPIRTACPSLFEQANLRLPVHVTRYLSCPPSLSSDSLFTLQQSSVQTLWELIDGPDLLSHEVIQFLIVPAIFGFFRRSDESIPQSNDNLESERWFRLRVQVLSIITNLFCRSQRFSRDWLDRYLIPQYMEFHTGNSQIFLKYRELREVLAHSLVNIAEIAGTEFTDRELFPIFQRYMRDTQEVQFALLQHLSAFCKILSAEYRENMIRELSHQVTIDPGDSRTWRQRVQFAGQLTRLVQFFPITHINRHLSGFALAFSADRISEVRICGVEMLAVVLAAFVHHEWNKTMTNNDCLDITLKINSTANMESWQNGENGKSTPLETTEDESAGADDSPQLPLTDRLLADIRFGFWQTRHWRRRQSFGRLLFSLSQNKLIGEEQFYYLFHNDLMRISDDAVANVRQYFCLLARHNHFDDQFNGQNIRKRLERMANDDADLENRNLAKIALGKLNPDEEGIDLKDRSLEETEHHQQQKQIRQALQDETIPAHIRALIRAISDQLSDKVTEIQALRRVFGDKKYALLLSRGAALMEEEAGWHPDILYLTCIGLIVFIILFAIRQWIKGAQFREKVSARGAVAIVTGANSGIGKQLVRELNLRYVKVYMACRSVSQGQATARELFSRYGCDMTRMIVRHCDLADFSSIHQFVKEFNRDEPKLDILINNAGIMFYPRFTKTVDGHELTWQSNFLGHFLLTELLLPKLERSEEGGRIVNVSSSVHLHADSVDPELVESPRRFGIIATYARSKLANVMHVVALTKRIRTNDSGSKVSANACHPGSVNTELIRNNFFRKYIKKAFAPIIWFVLKTDRDGAQTPLFLALSRQINGVSGKYYSDCKEAKVHPLAEDEIACEILYNNSLEQCGLDHSAI</sequence>
<dbReference type="EMBL" id="JBICCN010000144">
    <property type="protein sequence ID" value="KAL3089490.1"/>
    <property type="molecule type" value="Genomic_DNA"/>
</dbReference>
<keyword evidence="3" id="KW-1133">Transmembrane helix</keyword>
<feature type="transmembrane region" description="Helical" evidence="3">
    <location>
        <begin position="602"/>
        <end position="619"/>
    </location>
</feature>
<evidence type="ECO:0000256" key="2">
    <source>
        <dbReference type="SAM" id="MobiDB-lite"/>
    </source>
</evidence>
<name>A0ABD2JFU4_HETSC</name>
<evidence type="ECO:0000313" key="5">
    <source>
        <dbReference type="Proteomes" id="UP001620645"/>
    </source>
</evidence>
<dbReference type="InterPro" id="IPR011989">
    <property type="entry name" value="ARM-like"/>
</dbReference>
<organism evidence="4 5">
    <name type="scientific">Heterodera schachtii</name>
    <name type="common">Sugarbeet cyst nematode worm</name>
    <name type="synonym">Tylenchus schachtii</name>
    <dbReference type="NCBI Taxonomy" id="97005"/>
    <lineage>
        <taxon>Eukaryota</taxon>
        <taxon>Metazoa</taxon>
        <taxon>Ecdysozoa</taxon>
        <taxon>Nematoda</taxon>
        <taxon>Chromadorea</taxon>
        <taxon>Rhabditida</taxon>
        <taxon>Tylenchina</taxon>
        <taxon>Tylenchomorpha</taxon>
        <taxon>Tylenchoidea</taxon>
        <taxon>Heteroderidae</taxon>
        <taxon>Heteroderinae</taxon>
        <taxon>Heterodera</taxon>
    </lineage>
</organism>
<comment type="caution">
    <text evidence="4">The sequence shown here is derived from an EMBL/GenBank/DDBJ whole genome shotgun (WGS) entry which is preliminary data.</text>
</comment>
<dbReference type="Pfam" id="PF00106">
    <property type="entry name" value="adh_short"/>
    <property type="match status" value="1"/>
</dbReference>
<dbReference type="GO" id="GO:0016491">
    <property type="term" value="F:oxidoreductase activity"/>
    <property type="evidence" value="ECO:0007669"/>
    <property type="project" value="UniProtKB-KW"/>
</dbReference>
<evidence type="ECO:0000256" key="1">
    <source>
        <dbReference type="ARBA" id="ARBA00023002"/>
    </source>
</evidence>
<accession>A0ABD2JFU4</accession>
<dbReference type="InterPro" id="IPR036291">
    <property type="entry name" value="NAD(P)-bd_dom_sf"/>
</dbReference>
<dbReference type="PRINTS" id="PR00081">
    <property type="entry name" value="GDHRDH"/>
</dbReference>
<dbReference type="PANTHER" id="PTHR43157:SF31">
    <property type="entry name" value="PHOSPHATIDYLINOSITOL-GLYCAN BIOSYNTHESIS CLASS F PROTEIN"/>
    <property type="match status" value="1"/>
</dbReference>
<protein>
    <submittedName>
        <fullName evidence="4">Uncharacterized protein</fullName>
    </submittedName>
</protein>
<dbReference type="PANTHER" id="PTHR43157">
    <property type="entry name" value="PHOSPHATIDYLINOSITOL-GLYCAN BIOSYNTHESIS CLASS F PROTEIN-RELATED"/>
    <property type="match status" value="1"/>
</dbReference>
<keyword evidence="3" id="KW-0812">Transmembrane</keyword>
<proteinExistence type="predicted"/>